<dbReference type="SUPFAM" id="SSF46894">
    <property type="entry name" value="C-terminal effector domain of the bipartite response regulators"/>
    <property type="match status" value="1"/>
</dbReference>
<dbReference type="GO" id="GO:0003677">
    <property type="term" value="F:DNA binding"/>
    <property type="evidence" value="ECO:0007669"/>
    <property type="project" value="InterPro"/>
</dbReference>
<organism evidence="1 2">
    <name type="scientific">Solimonas marina</name>
    <dbReference type="NCBI Taxonomy" id="2714601"/>
    <lineage>
        <taxon>Bacteria</taxon>
        <taxon>Pseudomonadati</taxon>
        <taxon>Pseudomonadota</taxon>
        <taxon>Gammaproteobacteria</taxon>
        <taxon>Nevskiales</taxon>
        <taxon>Nevskiaceae</taxon>
        <taxon>Solimonas</taxon>
    </lineage>
</organism>
<dbReference type="Proteomes" id="UP000653472">
    <property type="component" value="Unassembled WGS sequence"/>
</dbReference>
<dbReference type="InterPro" id="IPR036388">
    <property type="entry name" value="WH-like_DNA-bd_sf"/>
</dbReference>
<dbReference type="EMBL" id="JAAVXB010000016">
    <property type="protein sequence ID" value="NKF24544.1"/>
    <property type="molecule type" value="Genomic_DNA"/>
</dbReference>
<evidence type="ECO:0000313" key="2">
    <source>
        <dbReference type="Proteomes" id="UP000653472"/>
    </source>
</evidence>
<evidence type="ECO:0008006" key="3">
    <source>
        <dbReference type="Google" id="ProtNLM"/>
    </source>
</evidence>
<evidence type="ECO:0000313" key="1">
    <source>
        <dbReference type="EMBL" id="NKF24544.1"/>
    </source>
</evidence>
<comment type="caution">
    <text evidence="1">The sequence shown here is derived from an EMBL/GenBank/DDBJ whole genome shotgun (WGS) entry which is preliminary data.</text>
</comment>
<reference evidence="1" key="1">
    <citation type="submission" date="2020-03" db="EMBL/GenBank/DDBJ databases">
        <title>Solimonas marina sp. nov., isolated from deep seawater of the Pacific Ocean.</title>
        <authorList>
            <person name="Liu X."/>
            <person name="Lai Q."/>
            <person name="Sun F."/>
            <person name="Gai Y."/>
            <person name="Li G."/>
            <person name="Shao Z."/>
        </authorList>
    </citation>
    <scope>NUCLEOTIDE SEQUENCE</scope>
    <source>
        <strain evidence="1">C16B3</strain>
    </source>
</reference>
<proteinExistence type="predicted"/>
<protein>
    <recommendedName>
        <fullName evidence="3">DNA-binding transcriptional regulator, CsgD family</fullName>
    </recommendedName>
</protein>
<accession>A0A969WE44</accession>
<dbReference type="RefSeq" id="WP_168149849.1">
    <property type="nucleotide sequence ID" value="NZ_JAAVXB010000016.1"/>
</dbReference>
<dbReference type="AlphaFoldDB" id="A0A969WE44"/>
<gene>
    <name evidence="1" type="ORF">G7Y82_19710</name>
</gene>
<sequence length="365" mass="40351">MIDDFDSILLRIYEAGVDPEKWEGALHALNALIGGQYIHFYANNLSSGADAVAVHSRDLDLHEAYCNDYFPQDIRIPRIMDAPVGKILHGDMLWSDEEREASVVYQECFRPLGLFNVTGAQLGLDGHVSWLGFSTPSLAPFEKGSIALLERAFPHVRQALRLCIEMQRAKGQLVALEDLLSRRGRALVVLSIEGKVLRTNGFAEDLVQTRLVSLRHGRLVFREATANRVLNMALAALGSMQGSEESVALMEDRAGNQYGVRFSPIPGLGAALSMLMVQIVPLFNEAPPNEYEIQKFAGLFSLTPSETDTLGALVSGISLAEHAETRGVALDTVRKQMKSVLSKTNGLNQKNLLRMIERFCFVQLR</sequence>
<dbReference type="Gene3D" id="1.10.10.10">
    <property type="entry name" value="Winged helix-like DNA-binding domain superfamily/Winged helix DNA-binding domain"/>
    <property type="match status" value="1"/>
</dbReference>
<name>A0A969WE44_9GAMM</name>
<dbReference type="GO" id="GO:0006355">
    <property type="term" value="P:regulation of DNA-templated transcription"/>
    <property type="evidence" value="ECO:0007669"/>
    <property type="project" value="InterPro"/>
</dbReference>
<dbReference type="InterPro" id="IPR016032">
    <property type="entry name" value="Sig_transdc_resp-reg_C-effctor"/>
</dbReference>
<keyword evidence="2" id="KW-1185">Reference proteome</keyword>